<evidence type="ECO:0000313" key="2">
    <source>
        <dbReference type="EMBL" id="QPK80166.1"/>
    </source>
</evidence>
<gene>
    <name evidence="2" type="ORF">G7Y31_05690</name>
</gene>
<protein>
    <submittedName>
        <fullName evidence="2">Uncharacterized protein</fullName>
    </submittedName>
</protein>
<dbReference type="EMBL" id="CP064954">
    <property type="protein sequence ID" value="QPK80166.1"/>
    <property type="molecule type" value="Genomic_DNA"/>
</dbReference>
<dbReference type="RefSeq" id="WP_165008008.1">
    <property type="nucleotide sequence ID" value="NZ_CP064954.1"/>
</dbReference>
<feature type="chain" id="PRO_5038991177" evidence="1">
    <location>
        <begin position="27"/>
        <end position="63"/>
    </location>
</feature>
<name>A0A7T0KG95_9CORY</name>
<keyword evidence="3" id="KW-1185">Reference proteome</keyword>
<proteinExistence type="predicted"/>
<dbReference type="Proteomes" id="UP000594681">
    <property type="component" value="Chromosome"/>
</dbReference>
<dbReference type="KEGG" id="cliz:G7Y31_05690"/>
<accession>A0A7T0KG95</accession>
<organism evidence="2 3">
    <name type="scientific">Corynebacterium lizhenjunii</name>
    <dbReference type="NCBI Taxonomy" id="2709394"/>
    <lineage>
        <taxon>Bacteria</taxon>
        <taxon>Bacillati</taxon>
        <taxon>Actinomycetota</taxon>
        <taxon>Actinomycetes</taxon>
        <taxon>Mycobacteriales</taxon>
        <taxon>Corynebacteriaceae</taxon>
        <taxon>Corynebacterium</taxon>
    </lineage>
</organism>
<sequence>MRSVRALASVALASAALVIASPAAVASATPAHSSVGFVPYKSYIEQYTDLVRCDLYPTRWWCH</sequence>
<feature type="signal peptide" evidence="1">
    <location>
        <begin position="1"/>
        <end position="26"/>
    </location>
</feature>
<keyword evidence="1" id="KW-0732">Signal</keyword>
<dbReference type="AlphaFoldDB" id="A0A7T0KG95"/>
<evidence type="ECO:0000256" key="1">
    <source>
        <dbReference type="SAM" id="SignalP"/>
    </source>
</evidence>
<evidence type="ECO:0000313" key="3">
    <source>
        <dbReference type="Proteomes" id="UP000594681"/>
    </source>
</evidence>
<reference evidence="2 3" key="1">
    <citation type="submission" date="2020-11" db="EMBL/GenBank/DDBJ databases">
        <title>Corynebacterium sp. ZJ-599.</title>
        <authorList>
            <person name="Zhou J."/>
        </authorList>
    </citation>
    <scope>NUCLEOTIDE SEQUENCE [LARGE SCALE GENOMIC DNA]</scope>
    <source>
        <strain evidence="2 3">ZJ-599</strain>
    </source>
</reference>